<dbReference type="OrthoDB" id="660555at2759"/>
<dbReference type="Proteomes" id="UP000250275">
    <property type="component" value="Unassembled WGS sequence"/>
</dbReference>
<dbReference type="PANTHER" id="PTHR48051:SF1">
    <property type="entry name" value="RAS SUPPRESSOR PROTEIN 1"/>
    <property type="match status" value="1"/>
</dbReference>
<dbReference type="InterPro" id="IPR055414">
    <property type="entry name" value="LRR_R13L4/SHOC2-like"/>
</dbReference>
<dbReference type="Gene3D" id="3.80.10.10">
    <property type="entry name" value="Ribonuclease Inhibitor"/>
    <property type="match status" value="4"/>
</dbReference>
<dbReference type="InterPro" id="IPR050216">
    <property type="entry name" value="LRR_domain-containing"/>
</dbReference>
<accession>A0A310SU42</accession>
<protein>
    <submittedName>
        <fullName evidence="4">Leucine-rich repeat-containing protein 40</fullName>
    </submittedName>
</protein>
<sequence length="591" mass="67166">MSGTKKKANHLAVFKQRTKNDDNAELSEVIIISARKSGILDLSSRGLFTVPNRVWNINDLTEEEVRNLHFELDYAHESDRWWEQEPLKTLDLSCNTLKNIDSRIECLTQLTTLYLQDNLLQELPVEMGNLKNLKILNLSSNRLEKLPHEFYKLNELHELSLKNNAINELEPAVGDFIMLTYLDLSYNNLNELPIGMGYLVRLISLDLSHNMLKELPPDLTNMRALQKLNASYNQLEMLPPLGELRKVETVMLQTNKLTTFPDMSGCVLLRVLHLADNNITVQGVGQLKTLTLGNNQIETIPEEIIKLVCLEIFDLSYNKITLVPSYVGLMPNLKQFVINGNDVQNLRTDIIRCGTSRILKHVRQGIKSTNFNSKEHVTSDGSTNIYPDSTKLLSLAGQNLTELPQEVLENAYKADVGTVDLSRNKLTTLPDELCIIEKVADLKLISNQLTHIPEWIGEKYKYLQILDLSKNLLQSLPSSLGLLKYLQELNISFNRYKEIPESVYHINSLEILIANDNLITYIDVSSLKKLQKLAILNLTNNNIGHVPPELGNLKNLRNLSLSGNCFKQPRQAILAKSTEEILAYLRNRIPQ</sequence>
<dbReference type="Pfam" id="PF00560">
    <property type="entry name" value="LRR_1"/>
    <property type="match status" value="1"/>
</dbReference>
<keyword evidence="1" id="KW-0433">Leucine-rich repeat</keyword>
<dbReference type="GO" id="GO:0005737">
    <property type="term" value="C:cytoplasm"/>
    <property type="evidence" value="ECO:0007669"/>
    <property type="project" value="TreeGrafter"/>
</dbReference>
<dbReference type="PRINTS" id="PR00019">
    <property type="entry name" value="LEURICHRPT"/>
</dbReference>
<dbReference type="AlphaFoldDB" id="A0A310SU42"/>
<keyword evidence="2" id="KW-0677">Repeat</keyword>
<reference evidence="4 5" key="1">
    <citation type="submission" date="2015-07" db="EMBL/GenBank/DDBJ databases">
        <title>The genome of Eufriesea mexicana.</title>
        <authorList>
            <person name="Pan H."/>
            <person name="Kapheim K."/>
        </authorList>
    </citation>
    <scope>NUCLEOTIDE SEQUENCE [LARGE SCALE GENOMIC DNA]</scope>
    <source>
        <strain evidence="4">0111107269</strain>
        <tissue evidence="4">Whole body</tissue>
    </source>
</reference>
<gene>
    <name evidence="4" type="ORF">WN48_05890</name>
</gene>
<name>A0A310SU42_9HYME</name>
<evidence type="ECO:0000256" key="2">
    <source>
        <dbReference type="ARBA" id="ARBA00022737"/>
    </source>
</evidence>
<dbReference type="Pfam" id="PF23598">
    <property type="entry name" value="LRR_14"/>
    <property type="match status" value="1"/>
</dbReference>
<dbReference type="InterPro" id="IPR003591">
    <property type="entry name" value="Leu-rich_rpt_typical-subtyp"/>
</dbReference>
<dbReference type="PANTHER" id="PTHR48051">
    <property type="match status" value="1"/>
</dbReference>
<dbReference type="Pfam" id="PF13855">
    <property type="entry name" value="LRR_8"/>
    <property type="match status" value="2"/>
</dbReference>
<evidence type="ECO:0000313" key="5">
    <source>
        <dbReference type="Proteomes" id="UP000250275"/>
    </source>
</evidence>
<organism evidence="4 5">
    <name type="scientific">Eufriesea mexicana</name>
    <dbReference type="NCBI Taxonomy" id="516756"/>
    <lineage>
        <taxon>Eukaryota</taxon>
        <taxon>Metazoa</taxon>
        <taxon>Ecdysozoa</taxon>
        <taxon>Arthropoda</taxon>
        <taxon>Hexapoda</taxon>
        <taxon>Insecta</taxon>
        <taxon>Pterygota</taxon>
        <taxon>Neoptera</taxon>
        <taxon>Endopterygota</taxon>
        <taxon>Hymenoptera</taxon>
        <taxon>Apocrita</taxon>
        <taxon>Aculeata</taxon>
        <taxon>Apoidea</taxon>
        <taxon>Anthophila</taxon>
        <taxon>Apidae</taxon>
        <taxon>Eufriesea</taxon>
    </lineage>
</organism>
<dbReference type="PROSITE" id="PS51450">
    <property type="entry name" value="LRR"/>
    <property type="match status" value="7"/>
</dbReference>
<dbReference type="FunFam" id="3.80.10.10:FF:000193">
    <property type="entry name" value="Leucine-rich repeat-containing protein 40"/>
    <property type="match status" value="1"/>
</dbReference>
<dbReference type="SUPFAM" id="SSF52058">
    <property type="entry name" value="L domain-like"/>
    <property type="match status" value="2"/>
</dbReference>
<keyword evidence="5" id="KW-1185">Reference proteome</keyword>
<dbReference type="InterPro" id="IPR001611">
    <property type="entry name" value="Leu-rich_rpt"/>
</dbReference>
<dbReference type="SMART" id="SM00364">
    <property type="entry name" value="LRR_BAC"/>
    <property type="match status" value="9"/>
</dbReference>
<evidence type="ECO:0000313" key="4">
    <source>
        <dbReference type="EMBL" id="OAD60283.1"/>
    </source>
</evidence>
<dbReference type="SMART" id="SM00369">
    <property type="entry name" value="LRR_TYP"/>
    <property type="match status" value="12"/>
</dbReference>
<dbReference type="EMBL" id="KQ760444">
    <property type="protein sequence ID" value="OAD60283.1"/>
    <property type="molecule type" value="Genomic_DNA"/>
</dbReference>
<feature type="domain" description="Disease resistance R13L4/SHOC-2-like LRR" evidence="3">
    <location>
        <begin position="462"/>
        <end position="571"/>
    </location>
</feature>
<dbReference type="InterPro" id="IPR032675">
    <property type="entry name" value="LRR_dom_sf"/>
</dbReference>
<evidence type="ECO:0000259" key="3">
    <source>
        <dbReference type="Pfam" id="PF23598"/>
    </source>
</evidence>
<evidence type="ECO:0000256" key="1">
    <source>
        <dbReference type="ARBA" id="ARBA00022614"/>
    </source>
</evidence>
<proteinExistence type="predicted"/>